<sequence length="96" mass="10671">MSKQPETTEFSHFTVLGDGIVGELQDGFECPRGPAIMTMKTWALNADQSADMLDVIGRQIGFEIIGDIQIFETEPECAPSDKPFGYGINFTPYDYE</sequence>
<organism evidence="1 2">
    <name type="scientific">Shewanella avicenniae</name>
    <dbReference type="NCBI Taxonomy" id="2814294"/>
    <lineage>
        <taxon>Bacteria</taxon>
        <taxon>Pseudomonadati</taxon>
        <taxon>Pseudomonadota</taxon>
        <taxon>Gammaproteobacteria</taxon>
        <taxon>Alteromonadales</taxon>
        <taxon>Shewanellaceae</taxon>
        <taxon>Shewanella</taxon>
    </lineage>
</organism>
<protein>
    <submittedName>
        <fullName evidence="1">Uncharacterized protein</fullName>
    </submittedName>
</protein>
<dbReference type="Proteomes" id="UP000662770">
    <property type="component" value="Chromosome"/>
</dbReference>
<gene>
    <name evidence="1" type="ORF">JYB87_11330</name>
</gene>
<reference evidence="1 2" key="1">
    <citation type="submission" date="2021-03" db="EMBL/GenBank/DDBJ databases">
        <title>Novel species identification of genus Shewanella.</title>
        <authorList>
            <person name="Liu G."/>
            <person name="Zhang Q."/>
        </authorList>
    </citation>
    <scope>NUCLEOTIDE SEQUENCE [LARGE SCALE GENOMIC DNA]</scope>
    <source>
        <strain evidence="1 2">FJAT-51800</strain>
    </source>
</reference>
<name>A0ABX7QM67_9GAMM</name>
<dbReference type="EMBL" id="CP071503">
    <property type="protein sequence ID" value="QSX32359.1"/>
    <property type="molecule type" value="Genomic_DNA"/>
</dbReference>
<keyword evidence="2" id="KW-1185">Reference proteome</keyword>
<evidence type="ECO:0000313" key="1">
    <source>
        <dbReference type="EMBL" id="QSX32359.1"/>
    </source>
</evidence>
<proteinExistence type="predicted"/>
<evidence type="ECO:0000313" key="2">
    <source>
        <dbReference type="Proteomes" id="UP000662770"/>
    </source>
</evidence>
<accession>A0ABX7QM67</accession>
<dbReference type="RefSeq" id="WP_207353604.1">
    <property type="nucleotide sequence ID" value="NZ_CP071503.1"/>
</dbReference>